<dbReference type="GO" id="GO:0008757">
    <property type="term" value="F:S-adenosylmethionine-dependent methyltransferase activity"/>
    <property type="evidence" value="ECO:0007669"/>
    <property type="project" value="InterPro"/>
</dbReference>
<keyword evidence="3" id="KW-0808">Transferase</keyword>
<feature type="domain" description="Methyltransferase type 11" evidence="2">
    <location>
        <begin position="178"/>
        <end position="271"/>
    </location>
</feature>
<proteinExistence type="predicted"/>
<dbReference type="Gene3D" id="3.40.50.150">
    <property type="entry name" value="Vaccinia Virus protein VP39"/>
    <property type="match status" value="1"/>
</dbReference>
<dbReference type="EMBL" id="FNFF01000004">
    <property type="protein sequence ID" value="SDK10508.1"/>
    <property type="molecule type" value="Genomic_DNA"/>
</dbReference>
<evidence type="ECO:0000313" key="4">
    <source>
        <dbReference type="Proteomes" id="UP000199155"/>
    </source>
</evidence>
<evidence type="ECO:0000256" key="1">
    <source>
        <dbReference type="SAM" id="MobiDB-lite"/>
    </source>
</evidence>
<evidence type="ECO:0000259" key="2">
    <source>
        <dbReference type="Pfam" id="PF08241"/>
    </source>
</evidence>
<dbReference type="InterPro" id="IPR013216">
    <property type="entry name" value="Methyltransf_11"/>
</dbReference>
<reference evidence="3 4" key="1">
    <citation type="submission" date="2016-10" db="EMBL/GenBank/DDBJ databases">
        <authorList>
            <person name="de Groot N.N."/>
        </authorList>
    </citation>
    <scope>NUCLEOTIDE SEQUENCE [LARGE SCALE GENOMIC DNA]</scope>
    <source>
        <strain evidence="3 4">CGMCC 4.5727</strain>
    </source>
</reference>
<organism evidence="3 4">
    <name type="scientific">Streptomyces indicus</name>
    <dbReference type="NCBI Taxonomy" id="417292"/>
    <lineage>
        <taxon>Bacteria</taxon>
        <taxon>Bacillati</taxon>
        <taxon>Actinomycetota</taxon>
        <taxon>Actinomycetes</taxon>
        <taxon>Kitasatosporales</taxon>
        <taxon>Streptomycetaceae</taxon>
        <taxon>Streptomyces</taxon>
    </lineage>
</organism>
<keyword evidence="4" id="KW-1185">Reference proteome</keyword>
<feature type="region of interest" description="Disordered" evidence="1">
    <location>
        <begin position="34"/>
        <end position="127"/>
    </location>
</feature>
<dbReference type="CDD" id="cd02440">
    <property type="entry name" value="AdoMet_MTases"/>
    <property type="match status" value="1"/>
</dbReference>
<name>A0A1G8Z654_9ACTN</name>
<dbReference type="AlphaFoldDB" id="A0A1G8Z654"/>
<gene>
    <name evidence="3" type="ORF">SAMN05421806_104461</name>
</gene>
<sequence length="372" mass="39892">MREGAHPGRIAAYPAQKLSHEAIGVAHAPVVRRPQGLAAAGSGGPEKDLGRPLRPTDVPHLTTWEPIIQEPADRTSAPARTTPAEGAGPPHAQPRHDASPADAAGSVDEDATATRRATDVAESSRASRGWWDRNADEYQSDHGAFLGDDRFVWGPEGLDEAEAGLLGPAAELKGRSVLEIGAGAAQCARWLAAQGARPVALDLSHRQLQHALRIGAEGVGLVEADAGALPFADGSFDLACSAYGALPFVADPVQVLREVRRVLRPGARFVFSVTHPIRWAFPDEPGPEGLSVSASYFDRTPYVEQDEQGRAVYVEHHRTVGDRVRDVVAAGFRLVDLVEPEWPEWNSQEWGGWSPLRGSLIPGTAIFVCERD</sequence>
<dbReference type="GO" id="GO:0032259">
    <property type="term" value="P:methylation"/>
    <property type="evidence" value="ECO:0007669"/>
    <property type="project" value="UniProtKB-KW"/>
</dbReference>
<dbReference type="Proteomes" id="UP000199155">
    <property type="component" value="Unassembled WGS sequence"/>
</dbReference>
<accession>A0A1G8Z654</accession>
<dbReference type="PANTHER" id="PTHR43591">
    <property type="entry name" value="METHYLTRANSFERASE"/>
    <property type="match status" value="1"/>
</dbReference>
<dbReference type="STRING" id="417292.SAMN05421806_104461"/>
<dbReference type="Pfam" id="PF08241">
    <property type="entry name" value="Methyltransf_11"/>
    <property type="match status" value="1"/>
</dbReference>
<keyword evidence="3" id="KW-0489">Methyltransferase</keyword>
<protein>
    <submittedName>
        <fullName evidence="3">Methyltransferase domain-containing protein</fullName>
    </submittedName>
</protein>
<dbReference type="InterPro" id="IPR029063">
    <property type="entry name" value="SAM-dependent_MTases_sf"/>
</dbReference>
<dbReference type="SUPFAM" id="SSF53335">
    <property type="entry name" value="S-adenosyl-L-methionine-dependent methyltransferases"/>
    <property type="match status" value="1"/>
</dbReference>
<evidence type="ECO:0000313" key="3">
    <source>
        <dbReference type="EMBL" id="SDK10508.1"/>
    </source>
</evidence>